<gene>
    <name evidence="3" type="ORF">V1264_008459</name>
</gene>
<feature type="compositionally biased region" description="Low complexity" evidence="1">
    <location>
        <begin position="104"/>
        <end position="113"/>
    </location>
</feature>
<evidence type="ECO:0000313" key="4">
    <source>
        <dbReference type="Proteomes" id="UP001374579"/>
    </source>
</evidence>
<dbReference type="EMBL" id="JBAMIC010000021">
    <property type="protein sequence ID" value="KAK7092764.1"/>
    <property type="molecule type" value="Genomic_DNA"/>
</dbReference>
<dbReference type="AlphaFoldDB" id="A0AAN9G2R9"/>
<proteinExistence type="predicted"/>
<protein>
    <submittedName>
        <fullName evidence="3">Uncharacterized protein</fullName>
    </submittedName>
</protein>
<evidence type="ECO:0000256" key="1">
    <source>
        <dbReference type="SAM" id="MobiDB-lite"/>
    </source>
</evidence>
<organism evidence="3 4">
    <name type="scientific">Littorina saxatilis</name>
    <dbReference type="NCBI Taxonomy" id="31220"/>
    <lineage>
        <taxon>Eukaryota</taxon>
        <taxon>Metazoa</taxon>
        <taxon>Spiralia</taxon>
        <taxon>Lophotrochozoa</taxon>
        <taxon>Mollusca</taxon>
        <taxon>Gastropoda</taxon>
        <taxon>Caenogastropoda</taxon>
        <taxon>Littorinimorpha</taxon>
        <taxon>Littorinoidea</taxon>
        <taxon>Littorinidae</taxon>
        <taxon>Littorina</taxon>
    </lineage>
</organism>
<dbReference type="Proteomes" id="UP001374579">
    <property type="component" value="Unassembled WGS sequence"/>
</dbReference>
<evidence type="ECO:0000256" key="2">
    <source>
        <dbReference type="SAM" id="SignalP"/>
    </source>
</evidence>
<feature type="chain" id="PRO_5043002939" evidence="2">
    <location>
        <begin position="23"/>
        <end position="142"/>
    </location>
</feature>
<feature type="region of interest" description="Disordered" evidence="1">
    <location>
        <begin position="79"/>
        <end position="142"/>
    </location>
</feature>
<feature type="compositionally biased region" description="Acidic residues" evidence="1">
    <location>
        <begin position="84"/>
        <end position="103"/>
    </location>
</feature>
<comment type="caution">
    <text evidence="3">The sequence shown here is derived from an EMBL/GenBank/DDBJ whole genome shotgun (WGS) entry which is preliminary data.</text>
</comment>
<keyword evidence="2" id="KW-0732">Signal</keyword>
<feature type="signal peptide" evidence="2">
    <location>
        <begin position="1"/>
        <end position="22"/>
    </location>
</feature>
<evidence type="ECO:0000313" key="3">
    <source>
        <dbReference type="EMBL" id="KAK7092764.1"/>
    </source>
</evidence>
<reference evidence="3 4" key="1">
    <citation type="submission" date="2024-02" db="EMBL/GenBank/DDBJ databases">
        <title>Chromosome-scale genome assembly of the rough periwinkle Littorina saxatilis.</title>
        <authorList>
            <person name="De Jode A."/>
            <person name="Faria R."/>
            <person name="Formenti G."/>
            <person name="Sims Y."/>
            <person name="Smith T.P."/>
            <person name="Tracey A."/>
            <person name="Wood J.M.D."/>
            <person name="Zagrodzka Z.B."/>
            <person name="Johannesson K."/>
            <person name="Butlin R.K."/>
            <person name="Leder E.H."/>
        </authorList>
    </citation>
    <scope>NUCLEOTIDE SEQUENCE [LARGE SCALE GENOMIC DNA]</scope>
    <source>
        <strain evidence="3">Snail1</strain>
        <tissue evidence="3">Muscle</tissue>
    </source>
</reference>
<feature type="compositionally biased region" description="Low complexity" evidence="1">
    <location>
        <begin position="120"/>
        <end position="133"/>
    </location>
</feature>
<keyword evidence="4" id="KW-1185">Reference proteome</keyword>
<accession>A0AAN9G2R9</accession>
<sequence length="142" mass="15364">MASLKVLFAVVLVAMAMVISDARKPNEKRLRLNELKTEARTLISELADLGCKHTGWSRPVDKSLEDKIEAFEKRVEELQGELADCQESDATEAEEATSAEEAEVTSAESVEATSAEEAEATSAESVEATSAESLESRSAEEN</sequence>
<name>A0AAN9G2R9_9CAEN</name>